<organism evidence="2 3">
    <name type="scientific">Actinoplanes nipponensis</name>
    <dbReference type="NCBI Taxonomy" id="135950"/>
    <lineage>
        <taxon>Bacteria</taxon>
        <taxon>Bacillati</taxon>
        <taxon>Actinomycetota</taxon>
        <taxon>Actinomycetes</taxon>
        <taxon>Micromonosporales</taxon>
        <taxon>Micromonosporaceae</taxon>
        <taxon>Actinoplanes</taxon>
    </lineage>
</organism>
<gene>
    <name evidence="2" type="ORF">Ani05nite_73050</name>
</gene>
<reference evidence="2" key="1">
    <citation type="submission" date="2021-01" db="EMBL/GenBank/DDBJ databases">
        <title>Whole genome shotgun sequence of Actinoplanes nipponensis NBRC 14063.</title>
        <authorList>
            <person name="Komaki H."/>
            <person name="Tamura T."/>
        </authorList>
    </citation>
    <scope>NUCLEOTIDE SEQUENCE</scope>
    <source>
        <strain evidence="2">NBRC 14063</strain>
    </source>
</reference>
<evidence type="ECO:0000313" key="3">
    <source>
        <dbReference type="Proteomes" id="UP000647172"/>
    </source>
</evidence>
<evidence type="ECO:0000256" key="1">
    <source>
        <dbReference type="SAM" id="Phobius"/>
    </source>
</evidence>
<comment type="caution">
    <text evidence="2">The sequence shown here is derived from an EMBL/GenBank/DDBJ whole genome shotgun (WGS) entry which is preliminary data.</text>
</comment>
<proteinExistence type="predicted"/>
<feature type="transmembrane region" description="Helical" evidence="1">
    <location>
        <begin position="46"/>
        <end position="64"/>
    </location>
</feature>
<sequence>MPVFARAMLVLLLLGTAALVVVRALWPLTVPAPATRRRDPALKWRLAGIVAGAAAALVAVRIPEAGRGDLLAAPVFGMGVFAGALTGELTRGRPAGAVRRAGLRVRRTLDYVPRALGTGVTVSTVALFALATLTTRTGAPEAGGRVLACPGGTRGPWPGAYYTVPALAAVVAGLALAAFTLRRVVRRPQAAEPATADDALRRRSAEVVTAGTGVLVLVPLTGIALTAGLLLQSSEVTCGAGWWDGAGQALTALGFLAFAFAAWYGACLLLPGKRARA</sequence>
<name>A0A919JNA5_9ACTN</name>
<accession>A0A919JNA5</accession>
<keyword evidence="1" id="KW-0812">Transmembrane</keyword>
<dbReference type="Proteomes" id="UP000647172">
    <property type="component" value="Unassembled WGS sequence"/>
</dbReference>
<feature type="transmembrane region" description="Helical" evidence="1">
    <location>
        <begin position="160"/>
        <end position="181"/>
    </location>
</feature>
<feature type="transmembrane region" description="Helical" evidence="1">
    <location>
        <begin position="70"/>
        <end position="90"/>
    </location>
</feature>
<evidence type="ECO:0000313" key="2">
    <source>
        <dbReference type="EMBL" id="GIE53771.1"/>
    </source>
</evidence>
<dbReference type="AlphaFoldDB" id="A0A919JNA5"/>
<keyword evidence="1" id="KW-1133">Transmembrane helix</keyword>
<feature type="transmembrane region" description="Helical" evidence="1">
    <location>
        <begin position="250"/>
        <end position="270"/>
    </location>
</feature>
<dbReference type="EMBL" id="BOMQ01000089">
    <property type="protein sequence ID" value="GIE53771.1"/>
    <property type="molecule type" value="Genomic_DNA"/>
</dbReference>
<feature type="transmembrane region" description="Helical" evidence="1">
    <location>
        <begin position="6"/>
        <end position="26"/>
    </location>
</feature>
<keyword evidence="1" id="KW-0472">Membrane</keyword>
<protein>
    <submittedName>
        <fullName evidence="2">Uncharacterized protein</fullName>
    </submittedName>
</protein>
<feature type="transmembrane region" description="Helical" evidence="1">
    <location>
        <begin position="207"/>
        <end position="230"/>
    </location>
</feature>
<feature type="transmembrane region" description="Helical" evidence="1">
    <location>
        <begin position="111"/>
        <end position="131"/>
    </location>
</feature>
<dbReference type="RefSeq" id="WP_203776053.1">
    <property type="nucleotide sequence ID" value="NZ_BAAAYJ010000066.1"/>
</dbReference>
<keyword evidence="3" id="KW-1185">Reference proteome</keyword>